<reference evidence="2" key="1">
    <citation type="submission" date="2018-02" db="EMBL/GenBank/DDBJ databases">
        <title>Genome sequence of Desulfocucumis palustris strain NAW-5.</title>
        <authorList>
            <person name="Watanabe M."/>
            <person name="Kojima H."/>
            <person name="Fukui M."/>
        </authorList>
    </citation>
    <scope>NUCLEOTIDE SEQUENCE [LARGE SCALE GENOMIC DNA]</scope>
    <source>
        <strain evidence="2">NAW-5</strain>
    </source>
</reference>
<dbReference type="EMBL" id="BFAV01000157">
    <property type="protein sequence ID" value="GBF35270.1"/>
    <property type="molecule type" value="Genomic_DNA"/>
</dbReference>
<protein>
    <submittedName>
        <fullName evidence="1">Uncharacterized protein</fullName>
    </submittedName>
</protein>
<gene>
    <name evidence="1" type="ORF">DCCM_4393</name>
</gene>
<evidence type="ECO:0000313" key="2">
    <source>
        <dbReference type="Proteomes" id="UP000239549"/>
    </source>
</evidence>
<keyword evidence="2" id="KW-1185">Reference proteome</keyword>
<dbReference type="AlphaFoldDB" id="A0A2L2XGK9"/>
<evidence type="ECO:0000313" key="1">
    <source>
        <dbReference type="EMBL" id="GBF35270.1"/>
    </source>
</evidence>
<proteinExistence type="predicted"/>
<organism evidence="1 2">
    <name type="scientific">Desulfocucumis palustris</name>
    <dbReference type="NCBI Taxonomy" id="1898651"/>
    <lineage>
        <taxon>Bacteria</taxon>
        <taxon>Bacillati</taxon>
        <taxon>Bacillota</taxon>
        <taxon>Clostridia</taxon>
        <taxon>Eubacteriales</taxon>
        <taxon>Desulfocucumaceae</taxon>
        <taxon>Desulfocucumis</taxon>
    </lineage>
</organism>
<dbReference type="Proteomes" id="UP000239549">
    <property type="component" value="Unassembled WGS sequence"/>
</dbReference>
<name>A0A2L2XGK9_9FIRM</name>
<sequence>MLNKPCQRVRRQFLKSLGQSYGAARQKRCRGNLRGLEPWEFDRASNRKPGVALN</sequence>
<comment type="caution">
    <text evidence="1">The sequence shown here is derived from an EMBL/GenBank/DDBJ whole genome shotgun (WGS) entry which is preliminary data.</text>
</comment>
<accession>A0A2L2XGK9</accession>